<dbReference type="RefSeq" id="WP_010770042.1">
    <property type="nucleotide sequence ID" value="NZ_ASWE01000001.1"/>
</dbReference>
<feature type="transmembrane region" description="Helical" evidence="1">
    <location>
        <begin position="99"/>
        <end position="120"/>
    </location>
</feature>
<dbReference type="EMBL" id="AJAT01000019">
    <property type="protein sequence ID" value="EOL41427.1"/>
    <property type="molecule type" value="Genomic_DNA"/>
</dbReference>
<accession>R3W196</accession>
<feature type="transmembrane region" description="Helical" evidence="1">
    <location>
        <begin position="44"/>
        <end position="68"/>
    </location>
</feature>
<proteinExistence type="predicted"/>
<organism evidence="2 3">
    <name type="scientific">Enterococcus phoeniculicola ATCC BAA-412</name>
    <dbReference type="NCBI Taxonomy" id="1158610"/>
    <lineage>
        <taxon>Bacteria</taxon>
        <taxon>Bacillati</taxon>
        <taxon>Bacillota</taxon>
        <taxon>Bacilli</taxon>
        <taxon>Lactobacillales</taxon>
        <taxon>Enterococcaceae</taxon>
        <taxon>Enterococcus</taxon>
    </lineage>
</organism>
<keyword evidence="1" id="KW-1133">Transmembrane helix</keyword>
<dbReference type="AlphaFoldDB" id="R3W196"/>
<evidence type="ECO:0000313" key="2">
    <source>
        <dbReference type="EMBL" id="EOL41427.1"/>
    </source>
</evidence>
<dbReference type="HOGENOM" id="CLU_1945453_0_0_9"/>
<protein>
    <submittedName>
        <fullName evidence="2">Uncharacterized protein</fullName>
    </submittedName>
</protein>
<reference evidence="2 3" key="1">
    <citation type="submission" date="2013-02" db="EMBL/GenBank/DDBJ databases">
        <title>The Genome Sequence of Enterococcus phoeniculicola BAA-412.</title>
        <authorList>
            <consortium name="The Broad Institute Genome Sequencing Platform"/>
            <consortium name="The Broad Institute Genome Sequencing Center for Infectious Disease"/>
            <person name="Earl A.M."/>
            <person name="Gilmore M.S."/>
            <person name="Lebreton F."/>
            <person name="Walker B."/>
            <person name="Young S.K."/>
            <person name="Zeng Q."/>
            <person name="Gargeya S."/>
            <person name="Fitzgerald M."/>
            <person name="Haas B."/>
            <person name="Abouelleil A."/>
            <person name="Alvarado L."/>
            <person name="Arachchi H.M."/>
            <person name="Berlin A.M."/>
            <person name="Chapman S.B."/>
            <person name="Dewar J."/>
            <person name="Goldberg J."/>
            <person name="Griggs A."/>
            <person name="Gujja S."/>
            <person name="Hansen M."/>
            <person name="Howarth C."/>
            <person name="Imamovic A."/>
            <person name="Larimer J."/>
            <person name="McCowan C."/>
            <person name="Murphy C."/>
            <person name="Neiman D."/>
            <person name="Pearson M."/>
            <person name="Priest M."/>
            <person name="Roberts A."/>
            <person name="Saif S."/>
            <person name="Shea T."/>
            <person name="Sisk P."/>
            <person name="Sykes S."/>
            <person name="Wortman J."/>
            <person name="Nusbaum C."/>
            <person name="Birren B."/>
        </authorList>
    </citation>
    <scope>NUCLEOTIDE SEQUENCE [LARGE SCALE GENOMIC DNA]</scope>
    <source>
        <strain evidence="2 3">ATCC BAA-412</strain>
    </source>
</reference>
<dbReference type="PATRIC" id="fig|1158610.3.peg.3406"/>
<gene>
    <name evidence="2" type="ORF">UC3_03412</name>
</gene>
<evidence type="ECO:0000256" key="1">
    <source>
        <dbReference type="SAM" id="Phobius"/>
    </source>
</evidence>
<name>R3W196_9ENTE</name>
<evidence type="ECO:0000313" key="3">
    <source>
        <dbReference type="Proteomes" id="UP000013785"/>
    </source>
</evidence>
<comment type="caution">
    <text evidence="2">The sequence shown here is derived from an EMBL/GenBank/DDBJ whole genome shotgun (WGS) entry which is preliminary data.</text>
</comment>
<keyword evidence="1" id="KW-0472">Membrane</keyword>
<keyword evidence="3" id="KW-1185">Reference proteome</keyword>
<sequence length="129" mass="14718">MDEYLIQNQLKEYIEGLIESFEIFQGVDTKGLFNKVVITIKKQIFLFCLIVAGLLLVLFGFILSVNLIPIQDFDPSTMTKIEEEKFLNEMALNYPLGKLLVKVGLVIFIPSLFGSVYLLLKKLIKQANK</sequence>
<dbReference type="Proteomes" id="UP000013785">
    <property type="component" value="Unassembled WGS sequence"/>
</dbReference>
<keyword evidence="1" id="KW-0812">Transmembrane</keyword>